<dbReference type="GeneID" id="8852966"/>
<proteinExistence type="predicted"/>
<evidence type="ECO:0000313" key="9">
    <source>
        <dbReference type="EMBL" id="EFC42992.1"/>
    </source>
</evidence>
<dbReference type="PANTHER" id="PTHR43266">
    <property type="entry name" value="MACROLIDE-EFFLUX PROTEIN"/>
    <property type="match status" value="1"/>
</dbReference>
<keyword evidence="2" id="KW-0813">Transport</keyword>
<gene>
    <name evidence="9" type="ORF">NAEGRDRAFT_69120</name>
</gene>
<dbReference type="OrthoDB" id="46230at2759"/>
<dbReference type="EMBL" id="GG738876">
    <property type="protein sequence ID" value="EFC42992.1"/>
    <property type="molecule type" value="Genomic_DNA"/>
</dbReference>
<protein>
    <submittedName>
        <fullName evidence="9">DUF894 domain-containing protein</fullName>
    </submittedName>
</protein>
<feature type="transmembrane region" description="Helical" evidence="8">
    <location>
        <begin position="178"/>
        <end position="202"/>
    </location>
</feature>
<keyword evidence="4 8" id="KW-0812">Transmembrane</keyword>
<dbReference type="KEGG" id="ngr:NAEGRDRAFT_69120"/>
<feature type="region of interest" description="Disordered" evidence="7">
    <location>
        <begin position="92"/>
        <end position="113"/>
    </location>
</feature>
<evidence type="ECO:0000256" key="3">
    <source>
        <dbReference type="ARBA" id="ARBA00022475"/>
    </source>
</evidence>
<dbReference type="AlphaFoldDB" id="D2VJQ1"/>
<dbReference type="InterPro" id="IPR036259">
    <property type="entry name" value="MFS_trans_sf"/>
</dbReference>
<dbReference type="RefSeq" id="XP_002675736.1">
    <property type="nucleotide sequence ID" value="XM_002675690.1"/>
</dbReference>
<evidence type="ECO:0000256" key="1">
    <source>
        <dbReference type="ARBA" id="ARBA00004651"/>
    </source>
</evidence>
<reference evidence="9 10" key="1">
    <citation type="journal article" date="2010" name="Cell">
        <title>The genome of Naegleria gruberi illuminates early eukaryotic versatility.</title>
        <authorList>
            <person name="Fritz-Laylin L.K."/>
            <person name="Prochnik S.E."/>
            <person name="Ginger M.L."/>
            <person name="Dacks J.B."/>
            <person name="Carpenter M.L."/>
            <person name="Field M.C."/>
            <person name="Kuo A."/>
            <person name="Paredez A."/>
            <person name="Chapman J."/>
            <person name="Pham J."/>
            <person name="Shu S."/>
            <person name="Neupane R."/>
            <person name="Cipriano M."/>
            <person name="Mancuso J."/>
            <person name="Tu H."/>
            <person name="Salamov A."/>
            <person name="Lindquist E."/>
            <person name="Shapiro H."/>
            <person name="Lucas S."/>
            <person name="Grigoriev I.V."/>
            <person name="Cande W.Z."/>
            <person name="Fulton C."/>
            <person name="Rokhsar D.S."/>
            <person name="Dawson S.C."/>
        </authorList>
    </citation>
    <scope>NUCLEOTIDE SEQUENCE [LARGE SCALE GENOMIC DNA]</scope>
    <source>
        <strain evidence="9 10">NEG-M</strain>
    </source>
</reference>
<feature type="transmembrane region" description="Helical" evidence="8">
    <location>
        <begin position="449"/>
        <end position="469"/>
    </location>
</feature>
<dbReference type="OMA" id="WVYSMSA"/>
<dbReference type="SUPFAM" id="SSF103473">
    <property type="entry name" value="MFS general substrate transporter"/>
    <property type="match status" value="1"/>
</dbReference>
<keyword evidence="10" id="KW-1185">Reference proteome</keyword>
<dbReference type="Gene3D" id="1.20.1250.20">
    <property type="entry name" value="MFS general substrate transporter like domains"/>
    <property type="match status" value="1"/>
</dbReference>
<feature type="transmembrane region" description="Helical" evidence="8">
    <location>
        <begin position="416"/>
        <end position="437"/>
    </location>
</feature>
<dbReference type="InterPro" id="IPR011701">
    <property type="entry name" value="MFS"/>
</dbReference>
<keyword evidence="6 8" id="KW-0472">Membrane</keyword>
<feature type="transmembrane region" description="Helical" evidence="8">
    <location>
        <begin position="508"/>
        <end position="527"/>
    </location>
</feature>
<comment type="subcellular location">
    <subcellularLocation>
        <location evidence="1">Cell membrane</location>
        <topology evidence="1">Multi-pass membrane protein</topology>
    </subcellularLocation>
</comment>
<feature type="transmembrane region" description="Helical" evidence="8">
    <location>
        <begin position="241"/>
        <end position="259"/>
    </location>
</feature>
<dbReference type="VEuPathDB" id="AmoebaDB:NAEGRDRAFT_69120"/>
<evidence type="ECO:0000256" key="4">
    <source>
        <dbReference type="ARBA" id="ARBA00022692"/>
    </source>
</evidence>
<organism evidence="10">
    <name type="scientific">Naegleria gruberi</name>
    <name type="common">Amoeba</name>
    <dbReference type="NCBI Taxonomy" id="5762"/>
    <lineage>
        <taxon>Eukaryota</taxon>
        <taxon>Discoba</taxon>
        <taxon>Heterolobosea</taxon>
        <taxon>Tetramitia</taxon>
        <taxon>Eutetramitia</taxon>
        <taxon>Vahlkampfiidae</taxon>
        <taxon>Naegleria</taxon>
    </lineage>
</organism>
<sequence length="585" mass="64414">MSATTTPTTTAVANNSSNSATSPTVAVKSTNGSNTSSNNANNSASDYYVSSKKGLANNRVESSSSGERWNSIELSDVAASGNTSTIPASLSMENEQHSDDHHSDSTIEPHPLDAHTHTIGNYAQLDQESSKPKLARNPYISLLFHNKRFLIIWMAGVLSGMGNYFSEIGIVYEVEERTTVGFVTSGVFISIFLPSCVATPFAGVVSDIFDRRKVLIVCNFLRAILAFVLVAGPFITNTNALFGFYYTILAMIFFINAFYDASRGCMMPLCVDHNDLVACNALDSLTWLFCSYTGGAIGGAVRVAFGLITCYVLNGILFIGALMLSIWLLWFPDLNPPKPADFPTKPIPMMKHSLKELIAGFKLLFSGKGYLLSFVVMKLLGSSVWASIEFINVKLSELPMLSLFNNGEQGIQMTNTIAYCLFGIGSGLAPMLFELFFGNRIRRSLRSAFWTRVVILASFFAISMGFLLMCFTYHASMFIIANCILGSAGGVMWVYSMSAIEHLTPNHYLGRITAFDICFGFGLGQAIGVMIPSPLLYDIIGIKVPHIFAIVMFVLSWMLFCLTIVWFYFTRKIHQHFVVHDDDHH</sequence>
<evidence type="ECO:0000256" key="8">
    <source>
        <dbReference type="SAM" id="Phobius"/>
    </source>
</evidence>
<dbReference type="PANTHER" id="PTHR43266:SF2">
    <property type="entry name" value="MAJOR FACILITATOR SUPERFAMILY (MFS) PROFILE DOMAIN-CONTAINING PROTEIN"/>
    <property type="match status" value="1"/>
</dbReference>
<dbReference type="Proteomes" id="UP000006671">
    <property type="component" value="Unassembled WGS sequence"/>
</dbReference>
<dbReference type="InParanoid" id="D2VJQ1"/>
<dbReference type="GO" id="GO:0022857">
    <property type="term" value="F:transmembrane transporter activity"/>
    <property type="evidence" value="ECO:0007669"/>
    <property type="project" value="InterPro"/>
</dbReference>
<keyword evidence="5 8" id="KW-1133">Transmembrane helix</keyword>
<feature type="transmembrane region" description="Helical" evidence="8">
    <location>
        <begin position="214"/>
        <end position="235"/>
    </location>
</feature>
<feature type="transmembrane region" description="Helical" evidence="8">
    <location>
        <begin position="311"/>
        <end position="331"/>
    </location>
</feature>
<evidence type="ECO:0000313" key="10">
    <source>
        <dbReference type="Proteomes" id="UP000006671"/>
    </source>
</evidence>
<evidence type="ECO:0000256" key="7">
    <source>
        <dbReference type="SAM" id="MobiDB-lite"/>
    </source>
</evidence>
<feature type="transmembrane region" description="Helical" evidence="8">
    <location>
        <begin position="149"/>
        <end position="172"/>
    </location>
</feature>
<evidence type="ECO:0000256" key="5">
    <source>
        <dbReference type="ARBA" id="ARBA00022989"/>
    </source>
</evidence>
<feature type="region of interest" description="Disordered" evidence="7">
    <location>
        <begin position="1"/>
        <end position="45"/>
    </location>
</feature>
<feature type="transmembrane region" description="Helical" evidence="8">
    <location>
        <begin position="547"/>
        <end position="569"/>
    </location>
</feature>
<dbReference type="CDD" id="cd06173">
    <property type="entry name" value="MFS_MefA_like"/>
    <property type="match status" value="1"/>
</dbReference>
<dbReference type="Pfam" id="PF07690">
    <property type="entry name" value="MFS_1"/>
    <property type="match status" value="1"/>
</dbReference>
<evidence type="ECO:0000256" key="2">
    <source>
        <dbReference type="ARBA" id="ARBA00022448"/>
    </source>
</evidence>
<feature type="transmembrane region" description="Helical" evidence="8">
    <location>
        <begin position="475"/>
        <end position="496"/>
    </location>
</feature>
<name>D2VJQ1_NAEGR</name>
<accession>D2VJQ1</accession>
<evidence type="ECO:0000256" key="6">
    <source>
        <dbReference type="ARBA" id="ARBA00023136"/>
    </source>
</evidence>
<feature type="compositionally biased region" description="Basic and acidic residues" evidence="7">
    <location>
        <begin position="94"/>
        <end position="113"/>
    </location>
</feature>
<keyword evidence="3" id="KW-1003">Cell membrane</keyword>
<dbReference type="GO" id="GO:0005886">
    <property type="term" value="C:plasma membrane"/>
    <property type="evidence" value="ECO:0007669"/>
    <property type="project" value="UniProtKB-SubCell"/>
</dbReference>